<feature type="transmembrane region" description="Helical" evidence="7">
    <location>
        <begin position="63"/>
        <end position="86"/>
    </location>
</feature>
<gene>
    <name evidence="9" type="ORF">G3I59_37700</name>
</gene>
<feature type="transmembrane region" description="Helical" evidence="7">
    <location>
        <begin position="387"/>
        <end position="410"/>
    </location>
</feature>
<evidence type="ECO:0000313" key="9">
    <source>
        <dbReference type="EMBL" id="NEC61184.1"/>
    </source>
</evidence>
<feature type="transmembrane region" description="Helical" evidence="7">
    <location>
        <begin position="197"/>
        <end position="216"/>
    </location>
</feature>
<evidence type="ECO:0000256" key="2">
    <source>
        <dbReference type="ARBA" id="ARBA00022448"/>
    </source>
</evidence>
<protein>
    <submittedName>
        <fullName evidence="9">MHS family MFS transporter</fullName>
    </submittedName>
</protein>
<dbReference type="InterPro" id="IPR036259">
    <property type="entry name" value="MFS_trans_sf"/>
</dbReference>
<comment type="caution">
    <text evidence="9">The sequence shown here is derived from an EMBL/GenBank/DDBJ whole genome shotgun (WGS) entry which is preliminary data.</text>
</comment>
<dbReference type="InterPro" id="IPR005829">
    <property type="entry name" value="Sugar_transporter_CS"/>
</dbReference>
<evidence type="ECO:0000259" key="8">
    <source>
        <dbReference type="PROSITE" id="PS50850"/>
    </source>
</evidence>
<keyword evidence="2" id="KW-0813">Transport</keyword>
<dbReference type="RefSeq" id="WP_161269730.1">
    <property type="nucleotide sequence ID" value="NZ_JAAGNC010000189.1"/>
</dbReference>
<dbReference type="Proteomes" id="UP000470404">
    <property type="component" value="Unassembled WGS sequence"/>
</dbReference>
<keyword evidence="10" id="KW-1185">Reference proteome</keyword>
<dbReference type="PANTHER" id="PTHR43045">
    <property type="entry name" value="SHIKIMATE TRANSPORTER"/>
    <property type="match status" value="1"/>
</dbReference>
<evidence type="ECO:0000256" key="4">
    <source>
        <dbReference type="ARBA" id="ARBA00022692"/>
    </source>
</evidence>
<evidence type="ECO:0000256" key="5">
    <source>
        <dbReference type="ARBA" id="ARBA00022989"/>
    </source>
</evidence>
<dbReference type="InterPro" id="IPR011701">
    <property type="entry name" value="MFS"/>
</dbReference>
<sequence length="447" mass="46990">MTIERNTARSGNVQTTRNRRQLTRTYIASFVGTTIEFYDFIVYGTAASLVFGKVFFESAPPAIGLIASIATLAIGYAARPLGGVIFGHFGDKIGRKSALIWTMSLMGVSTFLIGVLPSAAQAGALAPILLIVLRLVQGIAVGGEYGGAVLISVEHAPPNRRGFFGGAAGLGSGAGTLLAYAVFGALGGLDEKDFMTWGWRLPFLASIVMVGVGLYIRLRVDESPVFVSEQKRAAEEPATKAKAPLFAVLREQPRKVLLAIGVCSGTFMAQAIVSTTLISYATTQFGLSRKSLLDTLNIALVVMIFAIPLFSWLSDKVGRRMVRVPAAALFAVFSFFMFPMLESRSTPIILLAFVISMAILNGAAAGTNGALLSELFPTKYRYTGTSVAYQMAGLIGGGIGPLLAAVFLAPGGPGPGAVAVMTAAFCVVSAVCTVFVGDTRKTDLQNA</sequence>
<evidence type="ECO:0000256" key="7">
    <source>
        <dbReference type="SAM" id="Phobius"/>
    </source>
</evidence>
<proteinExistence type="predicted"/>
<keyword evidence="5 7" id="KW-1133">Transmembrane helix</keyword>
<feature type="transmembrane region" description="Helical" evidence="7">
    <location>
        <begin position="128"/>
        <end position="151"/>
    </location>
</feature>
<organism evidence="9 10">
    <name type="scientific">Amycolatopsis rubida</name>
    <dbReference type="NCBI Taxonomy" id="112413"/>
    <lineage>
        <taxon>Bacteria</taxon>
        <taxon>Bacillati</taxon>
        <taxon>Actinomycetota</taxon>
        <taxon>Actinomycetes</taxon>
        <taxon>Pseudonocardiales</taxon>
        <taxon>Pseudonocardiaceae</taxon>
        <taxon>Amycolatopsis</taxon>
    </lineage>
</organism>
<dbReference type="Pfam" id="PF07690">
    <property type="entry name" value="MFS_1"/>
    <property type="match status" value="1"/>
</dbReference>
<comment type="subcellular location">
    <subcellularLocation>
        <location evidence="1">Cell membrane</location>
        <topology evidence="1">Multi-pass membrane protein</topology>
    </subcellularLocation>
</comment>
<feature type="transmembrane region" description="Helical" evidence="7">
    <location>
        <begin position="163"/>
        <end position="185"/>
    </location>
</feature>
<dbReference type="PROSITE" id="PS50850">
    <property type="entry name" value="MFS"/>
    <property type="match status" value="1"/>
</dbReference>
<dbReference type="EMBL" id="JAAGNC010000189">
    <property type="protein sequence ID" value="NEC61184.1"/>
    <property type="molecule type" value="Genomic_DNA"/>
</dbReference>
<feature type="transmembrane region" description="Helical" evidence="7">
    <location>
        <begin position="26"/>
        <end position="51"/>
    </location>
</feature>
<evidence type="ECO:0000256" key="6">
    <source>
        <dbReference type="ARBA" id="ARBA00023136"/>
    </source>
</evidence>
<feature type="transmembrane region" description="Helical" evidence="7">
    <location>
        <begin position="98"/>
        <end position="116"/>
    </location>
</feature>
<feature type="transmembrane region" description="Helical" evidence="7">
    <location>
        <begin position="416"/>
        <end position="437"/>
    </location>
</feature>
<feature type="transmembrane region" description="Helical" evidence="7">
    <location>
        <begin position="292"/>
        <end position="312"/>
    </location>
</feature>
<keyword evidence="4 7" id="KW-0812">Transmembrane</keyword>
<keyword evidence="3" id="KW-1003">Cell membrane</keyword>
<evidence type="ECO:0000313" key="10">
    <source>
        <dbReference type="Proteomes" id="UP000470404"/>
    </source>
</evidence>
<feature type="transmembrane region" description="Helical" evidence="7">
    <location>
        <begin position="324"/>
        <end position="341"/>
    </location>
</feature>
<feature type="domain" description="Major facilitator superfamily (MFS) profile" evidence="8">
    <location>
        <begin position="25"/>
        <end position="441"/>
    </location>
</feature>
<evidence type="ECO:0000256" key="1">
    <source>
        <dbReference type="ARBA" id="ARBA00004651"/>
    </source>
</evidence>
<evidence type="ECO:0000256" key="3">
    <source>
        <dbReference type="ARBA" id="ARBA00022475"/>
    </source>
</evidence>
<dbReference type="Gene3D" id="1.20.1250.20">
    <property type="entry name" value="MFS general substrate transporter like domains"/>
    <property type="match status" value="2"/>
</dbReference>
<dbReference type="PROSITE" id="PS00217">
    <property type="entry name" value="SUGAR_TRANSPORT_2"/>
    <property type="match status" value="1"/>
</dbReference>
<keyword evidence="6 7" id="KW-0472">Membrane</keyword>
<name>A0ABX0C3K9_9PSEU</name>
<reference evidence="9 10" key="1">
    <citation type="submission" date="2020-01" db="EMBL/GenBank/DDBJ databases">
        <title>Insect and environment-associated Actinomycetes.</title>
        <authorList>
            <person name="Currrie C."/>
            <person name="Chevrette M."/>
            <person name="Carlson C."/>
            <person name="Stubbendieck R."/>
            <person name="Wendt-Pienkowski E."/>
        </authorList>
    </citation>
    <scope>NUCLEOTIDE SEQUENCE [LARGE SCALE GENOMIC DNA]</scope>
    <source>
        <strain evidence="9 10">SID8386</strain>
    </source>
</reference>
<feature type="transmembrane region" description="Helical" evidence="7">
    <location>
        <begin position="256"/>
        <end position="280"/>
    </location>
</feature>
<accession>A0ABX0C3K9</accession>
<feature type="transmembrane region" description="Helical" evidence="7">
    <location>
        <begin position="347"/>
        <end position="366"/>
    </location>
</feature>
<dbReference type="SUPFAM" id="SSF103473">
    <property type="entry name" value="MFS general substrate transporter"/>
    <property type="match status" value="1"/>
</dbReference>
<dbReference type="InterPro" id="IPR020846">
    <property type="entry name" value="MFS_dom"/>
</dbReference>
<dbReference type="PANTHER" id="PTHR43045:SF1">
    <property type="entry name" value="SHIKIMATE TRANSPORTER"/>
    <property type="match status" value="1"/>
</dbReference>
<dbReference type="CDD" id="cd17369">
    <property type="entry name" value="MFS_ShiA_like"/>
    <property type="match status" value="1"/>
</dbReference>